<reference evidence="1 2" key="1">
    <citation type="submission" date="2019-04" db="EMBL/GenBank/DDBJ databases">
        <title>Friends and foes A comparative genomics studyof 23 Aspergillus species from section Flavi.</title>
        <authorList>
            <consortium name="DOE Joint Genome Institute"/>
            <person name="Kjaerbolling I."/>
            <person name="Vesth T."/>
            <person name="Frisvad J.C."/>
            <person name="Nybo J.L."/>
            <person name="Theobald S."/>
            <person name="Kildgaard S."/>
            <person name="Isbrandt T."/>
            <person name="Kuo A."/>
            <person name="Sato A."/>
            <person name="Lyhne E.K."/>
            <person name="Kogle M.E."/>
            <person name="Wiebenga A."/>
            <person name="Kun R.S."/>
            <person name="Lubbers R.J."/>
            <person name="Makela M.R."/>
            <person name="Barry K."/>
            <person name="Chovatia M."/>
            <person name="Clum A."/>
            <person name="Daum C."/>
            <person name="Haridas S."/>
            <person name="He G."/>
            <person name="LaButti K."/>
            <person name="Lipzen A."/>
            <person name="Mondo S."/>
            <person name="Riley R."/>
            <person name="Salamov A."/>
            <person name="Simmons B.A."/>
            <person name="Magnuson J.K."/>
            <person name="Henrissat B."/>
            <person name="Mortensen U.H."/>
            <person name="Larsen T.O."/>
            <person name="Devries R.P."/>
            <person name="Grigoriev I.V."/>
            <person name="Machida M."/>
            <person name="Baker S.E."/>
            <person name="Andersen M.R."/>
        </authorList>
    </citation>
    <scope>NUCLEOTIDE SEQUENCE [LARGE SCALE GENOMIC DNA]</scope>
    <source>
        <strain evidence="1 2">IBT 29228</strain>
    </source>
</reference>
<keyword evidence="2" id="KW-1185">Reference proteome</keyword>
<evidence type="ECO:0000313" key="2">
    <source>
        <dbReference type="Proteomes" id="UP000326198"/>
    </source>
</evidence>
<dbReference type="EMBL" id="ML736394">
    <property type="protein sequence ID" value="KAE8371827.1"/>
    <property type="molecule type" value="Genomic_DNA"/>
</dbReference>
<proteinExistence type="predicted"/>
<protein>
    <submittedName>
        <fullName evidence="1">Uncharacterized protein</fullName>
    </submittedName>
</protein>
<dbReference type="AlphaFoldDB" id="A0A5N7APP9"/>
<accession>A0A5N7APP9</accession>
<organism evidence="1 2">
    <name type="scientific">Aspergillus bertholletiae</name>
    <dbReference type="NCBI Taxonomy" id="1226010"/>
    <lineage>
        <taxon>Eukaryota</taxon>
        <taxon>Fungi</taxon>
        <taxon>Dikarya</taxon>
        <taxon>Ascomycota</taxon>
        <taxon>Pezizomycotina</taxon>
        <taxon>Eurotiomycetes</taxon>
        <taxon>Eurotiomycetidae</taxon>
        <taxon>Eurotiales</taxon>
        <taxon>Aspergillaceae</taxon>
        <taxon>Aspergillus</taxon>
        <taxon>Aspergillus subgen. Circumdati</taxon>
    </lineage>
</organism>
<name>A0A5N7APP9_9EURO</name>
<dbReference type="Proteomes" id="UP000326198">
    <property type="component" value="Unassembled WGS sequence"/>
</dbReference>
<dbReference type="OrthoDB" id="269822at2759"/>
<evidence type="ECO:0000313" key="1">
    <source>
        <dbReference type="EMBL" id="KAE8371827.1"/>
    </source>
</evidence>
<gene>
    <name evidence="1" type="ORF">BDV26DRAFT_275318</name>
</gene>
<sequence length="116" mass="13469">MLAYNNLVSPYIVSITEIDDITRHVDLQRLVNGLPTNAFHVSSCVHIIFLKKHVLGRFKAPIAVLVEWYAENMPSTASLIFFFLHFFQHFQSPGHVWIKERLEHIMLYVFLNGVCL</sequence>